<protein>
    <submittedName>
        <fullName evidence="1">Uncharacterized protein</fullName>
    </submittedName>
</protein>
<gene>
    <name evidence="1" type="ORF">DWW18_21070</name>
</gene>
<evidence type="ECO:0000313" key="1">
    <source>
        <dbReference type="EMBL" id="RGV29983.1"/>
    </source>
</evidence>
<accession>A0A412WRZ2</accession>
<sequence>MKIFQKYLYCIILKKVYSKVTLDINLKCKNHRGGKMKNLLDFHFMTGLVTSLRMRGWARVTG</sequence>
<dbReference type="AlphaFoldDB" id="A0A412WRZ2"/>
<evidence type="ECO:0000313" key="2">
    <source>
        <dbReference type="Proteomes" id="UP000283589"/>
    </source>
</evidence>
<dbReference type="EMBL" id="QRZA01000068">
    <property type="protein sequence ID" value="RGV29983.1"/>
    <property type="molecule type" value="Genomic_DNA"/>
</dbReference>
<organism evidence="1 2">
    <name type="scientific">Butyricimonas virosa</name>
    <dbReference type="NCBI Taxonomy" id="544645"/>
    <lineage>
        <taxon>Bacteria</taxon>
        <taxon>Pseudomonadati</taxon>
        <taxon>Bacteroidota</taxon>
        <taxon>Bacteroidia</taxon>
        <taxon>Bacteroidales</taxon>
        <taxon>Odoribacteraceae</taxon>
        <taxon>Butyricimonas</taxon>
    </lineage>
</organism>
<dbReference type="STRING" id="1121130.GCA_000519105_03863"/>
<dbReference type="Proteomes" id="UP000283589">
    <property type="component" value="Unassembled WGS sequence"/>
</dbReference>
<reference evidence="1 2" key="1">
    <citation type="submission" date="2018-08" db="EMBL/GenBank/DDBJ databases">
        <title>A genome reference for cultivated species of the human gut microbiota.</title>
        <authorList>
            <person name="Zou Y."/>
            <person name="Xue W."/>
            <person name="Luo G."/>
        </authorList>
    </citation>
    <scope>NUCLEOTIDE SEQUENCE [LARGE SCALE GENOMIC DNA]</scope>
    <source>
        <strain evidence="1 2">AF14-49</strain>
    </source>
</reference>
<comment type="caution">
    <text evidence="1">The sequence shown here is derived from an EMBL/GenBank/DDBJ whole genome shotgun (WGS) entry which is preliminary data.</text>
</comment>
<name>A0A412WRZ2_9BACT</name>
<proteinExistence type="predicted"/>